<dbReference type="Pfam" id="PF03466">
    <property type="entry name" value="LysR_substrate"/>
    <property type="match status" value="1"/>
</dbReference>
<dbReference type="Proteomes" id="UP000294692">
    <property type="component" value="Unassembled WGS sequence"/>
</dbReference>
<evidence type="ECO:0000313" key="6">
    <source>
        <dbReference type="EMBL" id="TCU99136.1"/>
    </source>
</evidence>
<evidence type="ECO:0000313" key="7">
    <source>
        <dbReference type="Proteomes" id="UP000294692"/>
    </source>
</evidence>
<dbReference type="InterPro" id="IPR005119">
    <property type="entry name" value="LysR_subst-bd"/>
</dbReference>
<dbReference type="InterPro" id="IPR036388">
    <property type="entry name" value="WH-like_DNA-bd_sf"/>
</dbReference>
<dbReference type="PANTHER" id="PTHR30419">
    <property type="entry name" value="HTH-TYPE TRANSCRIPTIONAL REGULATOR YBHD"/>
    <property type="match status" value="1"/>
</dbReference>
<organism evidence="6 7">
    <name type="scientific">Paracandidimonas soli</name>
    <dbReference type="NCBI Taxonomy" id="1917182"/>
    <lineage>
        <taxon>Bacteria</taxon>
        <taxon>Pseudomonadati</taxon>
        <taxon>Pseudomonadota</taxon>
        <taxon>Betaproteobacteria</taxon>
        <taxon>Burkholderiales</taxon>
        <taxon>Alcaligenaceae</taxon>
        <taxon>Paracandidimonas</taxon>
    </lineage>
</organism>
<dbReference type="FunFam" id="1.10.10.10:FF:000001">
    <property type="entry name" value="LysR family transcriptional regulator"/>
    <property type="match status" value="1"/>
</dbReference>
<keyword evidence="2" id="KW-0805">Transcription regulation</keyword>
<dbReference type="AlphaFoldDB" id="A0A4R3V2V7"/>
<dbReference type="GO" id="GO:0003677">
    <property type="term" value="F:DNA binding"/>
    <property type="evidence" value="ECO:0007669"/>
    <property type="project" value="UniProtKB-KW"/>
</dbReference>
<evidence type="ECO:0000256" key="4">
    <source>
        <dbReference type="ARBA" id="ARBA00023163"/>
    </source>
</evidence>
<evidence type="ECO:0000256" key="1">
    <source>
        <dbReference type="ARBA" id="ARBA00009437"/>
    </source>
</evidence>
<dbReference type="InterPro" id="IPR036390">
    <property type="entry name" value="WH_DNA-bd_sf"/>
</dbReference>
<feature type="domain" description="HTH lysR-type" evidence="5">
    <location>
        <begin position="4"/>
        <end position="61"/>
    </location>
</feature>
<dbReference type="Gene3D" id="3.40.190.10">
    <property type="entry name" value="Periplasmic binding protein-like II"/>
    <property type="match status" value="2"/>
</dbReference>
<comment type="similarity">
    <text evidence="1">Belongs to the LysR transcriptional regulatory family.</text>
</comment>
<dbReference type="InterPro" id="IPR050950">
    <property type="entry name" value="HTH-type_LysR_regulators"/>
</dbReference>
<dbReference type="CDD" id="cd08421">
    <property type="entry name" value="PBP2_LTTR_like_1"/>
    <property type="match status" value="1"/>
</dbReference>
<keyword evidence="7" id="KW-1185">Reference proteome</keyword>
<keyword evidence="4" id="KW-0804">Transcription</keyword>
<dbReference type="PANTHER" id="PTHR30419:SF2">
    <property type="entry name" value="LYSR FAMILY TRANSCRIPTIONAL REGULATOR"/>
    <property type="match status" value="1"/>
</dbReference>
<dbReference type="GO" id="GO:0003700">
    <property type="term" value="F:DNA-binding transcription factor activity"/>
    <property type="evidence" value="ECO:0007669"/>
    <property type="project" value="InterPro"/>
</dbReference>
<dbReference type="SUPFAM" id="SSF46785">
    <property type="entry name" value="Winged helix' DNA-binding domain"/>
    <property type="match status" value="1"/>
</dbReference>
<protein>
    <submittedName>
        <fullName evidence="6">DNA-binding transcriptional LysR family regulator</fullName>
    </submittedName>
</protein>
<evidence type="ECO:0000259" key="5">
    <source>
        <dbReference type="PROSITE" id="PS50931"/>
    </source>
</evidence>
<dbReference type="Gene3D" id="1.10.10.10">
    <property type="entry name" value="Winged helix-like DNA-binding domain superfamily/Winged helix DNA-binding domain"/>
    <property type="match status" value="1"/>
</dbReference>
<evidence type="ECO:0000256" key="3">
    <source>
        <dbReference type="ARBA" id="ARBA00023125"/>
    </source>
</evidence>
<dbReference type="PROSITE" id="PS50931">
    <property type="entry name" value="HTH_LYSR"/>
    <property type="match status" value="1"/>
</dbReference>
<comment type="caution">
    <text evidence="6">The sequence shown here is derived from an EMBL/GenBank/DDBJ whole genome shotgun (WGS) entry which is preliminary data.</text>
</comment>
<dbReference type="EMBL" id="SMBX01000004">
    <property type="protein sequence ID" value="TCU99136.1"/>
    <property type="molecule type" value="Genomic_DNA"/>
</dbReference>
<gene>
    <name evidence="6" type="ORF">EV686_104235</name>
</gene>
<sequence>MAPFDLVDLKLFVHVCESGTITAGAQAMPMALPSASERIRAMEARMRLQLLERDRRGVAPTAAGRSLLQHARQMLRQVDSLQDELNAFGAGLKGHVRLFCNTSAMSEHLPDRIGAFLLDHAGISVSLEERRSEDSVAALRDGIGDLAVISGSVDCDALQMIRFVPDPLVLIVPQGHALDGGGRLSLSLGDAAAYPFVGMEDGSALQAHVGQFAGRQGKRLDYRIRLGSFEAVCRLVGRGVGIAIVPRVVAVRHARRTGIRHIPLSDAWARRELLFCARDFGELPRHAQLLLAHLRQG</sequence>
<dbReference type="OrthoDB" id="9785974at2"/>
<keyword evidence="3 6" id="KW-0238">DNA-binding</keyword>
<dbReference type="RefSeq" id="WP_132476674.1">
    <property type="nucleotide sequence ID" value="NZ_SMBX01000004.1"/>
</dbReference>
<name>A0A4R3V2V7_9BURK</name>
<dbReference type="SUPFAM" id="SSF53850">
    <property type="entry name" value="Periplasmic binding protein-like II"/>
    <property type="match status" value="1"/>
</dbReference>
<dbReference type="Pfam" id="PF00126">
    <property type="entry name" value="HTH_1"/>
    <property type="match status" value="1"/>
</dbReference>
<accession>A0A4R3V2V7</accession>
<dbReference type="InterPro" id="IPR000847">
    <property type="entry name" value="LysR_HTH_N"/>
</dbReference>
<proteinExistence type="inferred from homology"/>
<evidence type="ECO:0000256" key="2">
    <source>
        <dbReference type="ARBA" id="ARBA00023015"/>
    </source>
</evidence>
<reference evidence="6 7" key="1">
    <citation type="submission" date="2019-03" db="EMBL/GenBank/DDBJ databases">
        <title>Genomic Encyclopedia of Type Strains, Phase IV (KMG-IV): sequencing the most valuable type-strain genomes for metagenomic binning, comparative biology and taxonomic classification.</title>
        <authorList>
            <person name="Goeker M."/>
        </authorList>
    </citation>
    <scope>NUCLEOTIDE SEQUENCE [LARGE SCALE GENOMIC DNA]</scope>
    <source>
        <strain evidence="6 7">DSM 100048</strain>
    </source>
</reference>
<dbReference type="GO" id="GO:0005829">
    <property type="term" value="C:cytosol"/>
    <property type="evidence" value="ECO:0007669"/>
    <property type="project" value="TreeGrafter"/>
</dbReference>